<gene>
    <name evidence="2" type="ORF">HPP92_013723</name>
</gene>
<dbReference type="AlphaFoldDB" id="A0A835QYA9"/>
<dbReference type="OrthoDB" id="1902663at2759"/>
<keyword evidence="1" id="KW-0812">Transmembrane</keyword>
<organism evidence="2 3">
    <name type="scientific">Vanilla planifolia</name>
    <name type="common">Vanilla</name>
    <dbReference type="NCBI Taxonomy" id="51239"/>
    <lineage>
        <taxon>Eukaryota</taxon>
        <taxon>Viridiplantae</taxon>
        <taxon>Streptophyta</taxon>
        <taxon>Embryophyta</taxon>
        <taxon>Tracheophyta</taxon>
        <taxon>Spermatophyta</taxon>
        <taxon>Magnoliopsida</taxon>
        <taxon>Liliopsida</taxon>
        <taxon>Asparagales</taxon>
        <taxon>Orchidaceae</taxon>
        <taxon>Vanilloideae</taxon>
        <taxon>Vanilleae</taxon>
        <taxon>Vanilla</taxon>
    </lineage>
</organism>
<proteinExistence type="predicted"/>
<protein>
    <submittedName>
        <fullName evidence="2">Uncharacterized protein</fullName>
    </submittedName>
</protein>
<keyword evidence="1" id="KW-0472">Membrane</keyword>
<reference evidence="2 3" key="1">
    <citation type="journal article" date="2020" name="Nat. Food">
        <title>A phased Vanilla planifolia genome enables genetic improvement of flavour and production.</title>
        <authorList>
            <person name="Hasing T."/>
            <person name="Tang H."/>
            <person name="Brym M."/>
            <person name="Khazi F."/>
            <person name="Huang T."/>
            <person name="Chambers A.H."/>
        </authorList>
    </citation>
    <scope>NUCLEOTIDE SEQUENCE [LARGE SCALE GENOMIC DNA]</scope>
    <source>
        <tissue evidence="2">Leaf</tissue>
    </source>
</reference>
<sequence>MVLLIFAKHYLLYPSCFSTSLTILILPIRIRELGFPRAYGSVFVSAAKGQKPVLCMSTTLQCKAQHFLFVLSYIYAFACALELSYMAVYCFSFYIDQSLC</sequence>
<name>A0A835QYA9_VANPL</name>
<feature type="transmembrane region" description="Helical" evidence="1">
    <location>
        <begin position="67"/>
        <end position="95"/>
    </location>
</feature>
<keyword evidence="1" id="KW-1133">Transmembrane helix</keyword>
<comment type="caution">
    <text evidence="2">The sequence shown here is derived from an EMBL/GenBank/DDBJ whole genome shotgun (WGS) entry which is preliminary data.</text>
</comment>
<accession>A0A835QYA9</accession>
<evidence type="ECO:0000313" key="2">
    <source>
        <dbReference type="EMBL" id="KAG0476882.1"/>
    </source>
</evidence>
<feature type="transmembrane region" description="Helical" evidence="1">
    <location>
        <begin position="12"/>
        <end position="30"/>
    </location>
</feature>
<keyword evidence="3" id="KW-1185">Reference proteome</keyword>
<dbReference type="EMBL" id="JADCNL010000006">
    <property type="protein sequence ID" value="KAG0476882.1"/>
    <property type="molecule type" value="Genomic_DNA"/>
</dbReference>
<dbReference type="Proteomes" id="UP000636800">
    <property type="component" value="Chromosome 6"/>
</dbReference>
<evidence type="ECO:0000256" key="1">
    <source>
        <dbReference type="SAM" id="Phobius"/>
    </source>
</evidence>
<evidence type="ECO:0000313" key="3">
    <source>
        <dbReference type="Proteomes" id="UP000636800"/>
    </source>
</evidence>